<organism evidence="1">
    <name type="scientific">marine sediment metagenome</name>
    <dbReference type="NCBI Taxonomy" id="412755"/>
    <lineage>
        <taxon>unclassified sequences</taxon>
        <taxon>metagenomes</taxon>
        <taxon>ecological metagenomes</taxon>
    </lineage>
</organism>
<dbReference type="AlphaFoldDB" id="A0A0F9TKE4"/>
<evidence type="ECO:0000313" key="1">
    <source>
        <dbReference type="EMBL" id="KKN41853.1"/>
    </source>
</evidence>
<protein>
    <recommendedName>
        <fullName evidence="2">Toprim domain-containing protein</fullName>
    </recommendedName>
</protein>
<sequence length="354" mass="38580">MTADKSKSKESWAAANREILDKLDVEAEYRALGIDVTGNQPGHSGWLPCRAFGKEDRTPSAQINVGTDHPACGRYKEFTGDARNFSLFEFAAVAKPAEFADWKAARDHYAKQTGVKLPRGGSPKAPEDSLTFQDWNDALINVWTRQHKQGILPAAVKAAGCRLAEWHKQQVIAIPVYGPHLLDGGPIGWQIWLRSGGHLNVYQGKGKPLVKRKISTVAGSRAGWMNRWALRHLDEAEIVWKVEGPSDMLSVQSIIPAADIRRHVVIANSGGSVQLPTAELIAPLAGKTVYVVHDCDVDGQRGAARWAAAIAEVAADCRNMILPYPIEDSHGCDFRDWILSGGKSENLPASARAG</sequence>
<accession>A0A0F9TKE4</accession>
<comment type="caution">
    <text evidence="1">The sequence shown here is derived from an EMBL/GenBank/DDBJ whole genome shotgun (WGS) entry which is preliminary data.</text>
</comment>
<reference evidence="1" key="1">
    <citation type="journal article" date="2015" name="Nature">
        <title>Complex archaea that bridge the gap between prokaryotes and eukaryotes.</title>
        <authorList>
            <person name="Spang A."/>
            <person name="Saw J.H."/>
            <person name="Jorgensen S.L."/>
            <person name="Zaremba-Niedzwiedzka K."/>
            <person name="Martijn J."/>
            <person name="Lind A.E."/>
            <person name="van Eijk R."/>
            <person name="Schleper C."/>
            <person name="Guy L."/>
            <person name="Ettema T.J."/>
        </authorList>
    </citation>
    <scope>NUCLEOTIDE SEQUENCE</scope>
</reference>
<dbReference type="EMBL" id="LAZR01001620">
    <property type="protein sequence ID" value="KKN41853.1"/>
    <property type="molecule type" value="Genomic_DNA"/>
</dbReference>
<evidence type="ECO:0008006" key="2">
    <source>
        <dbReference type="Google" id="ProtNLM"/>
    </source>
</evidence>
<gene>
    <name evidence="1" type="ORF">LCGC14_0719130</name>
</gene>
<name>A0A0F9TKE4_9ZZZZ</name>
<proteinExistence type="predicted"/>
<dbReference type="Gene3D" id="3.40.1360.10">
    <property type="match status" value="1"/>
</dbReference>